<protein>
    <submittedName>
        <fullName evidence="1">Uncharacterized protein</fullName>
    </submittedName>
</protein>
<organism evidence="1 2">
    <name type="scientific">Pleurodeles waltl</name>
    <name type="common">Iberian ribbed newt</name>
    <dbReference type="NCBI Taxonomy" id="8319"/>
    <lineage>
        <taxon>Eukaryota</taxon>
        <taxon>Metazoa</taxon>
        <taxon>Chordata</taxon>
        <taxon>Craniata</taxon>
        <taxon>Vertebrata</taxon>
        <taxon>Euteleostomi</taxon>
        <taxon>Amphibia</taxon>
        <taxon>Batrachia</taxon>
        <taxon>Caudata</taxon>
        <taxon>Salamandroidea</taxon>
        <taxon>Salamandridae</taxon>
        <taxon>Pleurodelinae</taxon>
        <taxon>Pleurodeles</taxon>
    </lineage>
</organism>
<reference evidence="1" key="1">
    <citation type="journal article" date="2022" name="bioRxiv">
        <title>Sequencing and chromosome-scale assembly of the giantPleurodeles waltlgenome.</title>
        <authorList>
            <person name="Brown T."/>
            <person name="Elewa A."/>
            <person name="Iarovenko S."/>
            <person name="Subramanian E."/>
            <person name="Araus A.J."/>
            <person name="Petzold A."/>
            <person name="Susuki M."/>
            <person name="Suzuki K.-i.T."/>
            <person name="Hayashi T."/>
            <person name="Toyoda A."/>
            <person name="Oliveira C."/>
            <person name="Osipova E."/>
            <person name="Leigh N.D."/>
            <person name="Simon A."/>
            <person name="Yun M.H."/>
        </authorList>
    </citation>
    <scope>NUCLEOTIDE SEQUENCE</scope>
    <source>
        <strain evidence="1">20211129_DDA</strain>
        <tissue evidence="1">Liver</tissue>
    </source>
</reference>
<sequence length="204" mass="22816">MSAGKPSGKTTRQLLFSKAISQSCTMASSHAPNGSGPNDASASTCPDITRERILQEITIVGCRLEVMDSKITGLAMESKSIRTNIAGFQDRVTEFDHRLTDVEGRLDAMPDRDQELQLLWNKHTDLENRSQRDNVHFFGIPERKEGTDVRAFLKRLPPGPHRPRHLPHFGIPTGPQVLSPPPNKDTPEKPYPIIACFLRQEQVQ</sequence>
<proteinExistence type="predicted"/>
<evidence type="ECO:0000313" key="2">
    <source>
        <dbReference type="Proteomes" id="UP001066276"/>
    </source>
</evidence>
<gene>
    <name evidence="1" type="ORF">NDU88_004394</name>
</gene>
<comment type="caution">
    <text evidence="1">The sequence shown here is derived from an EMBL/GenBank/DDBJ whole genome shotgun (WGS) entry which is preliminary data.</text>
</comment>
<name>A0AAV7QHP3_PLEWA</name>
<evidence type="ECO:0000313" key="1">
    <source>
        <dbReference type="EMBL" id="KAJ1138003.1"/>
    </source>
</evidence>
<dbReference type="EMBL" id="JANPWB010000010">
    <property type="protein sequence ID" value="KAJ1138003.1"/>
    <property type="molecule type" value="Genomic_DNA"/>
</dbReference>
<dbReference type="AlphaFoldDB" id="A0AAV7QHP3"/>
<accession>A0AAV7QHP3</accession>
<dbReference type="Proteomes" id="UP001066276">
    <property type="component" value="Chromosome 6"/>
</dbReference>
<keyword evidence="2" id="KW-1185">Reference proteome</keyword>